<gene>
    <name evidence="4" type="ORF">Fot_28016</name>
</gene>
<keyword evidence="5" id="KW-1185">Reference proteome</keyword>
<evidence type="ECO:0000256" key="1">
    <source>
        <dbReference type="ARBA" id="ARBA00022540"/>
    </source>
</evidence>
<dbReference type="Proteomes" id="UP001604277">
    <property type="component" value="Unassembled WGS sequence"/>
</dbReference>
<organism evidence="4 5">
    <name type="scientific">Forsythia ovata</name>
    <dbReference type="NCBI Taxonomy" id="205694"/>
    <lineage>
        <taxon>Eukaryota</taxon>
        <taxon>Viridiplantae</taxon>
        <taxon>Streptophyta</taxon>
        <taxon>Embryophyta</taxon>
        <taxon>Tracheophyta</taxon>
        <taxon>Spermatophyta</taxon>
        <taxon>Magnoliopsida</taxon>
        <taxon>eudicotyledons</taxon>
        <taxon>Gunneridae</taxon>
        <taxon>Pentapetalae</taxon>
        <taxon>asterids</taxon>
        <taxon>lamiids</taxon>
        <taxon>Lamiales</taxon>
        <taxon>Oleaceae</taxon>
        <taxon>Forsythieae</taxon>
        <taxon>Forsythia</taxon>
    </lineage>
</organism>
<dbReference type="GO" id="GO:0003743">
    <property type="term" value="F:translation initiation factor activity"/>
    <property type="evidence" value="ECO:0007669"/>
    <property type="project" value="UniProtKB-KW"/>
</dbReference>
<name>A0ABD1TMU2_9LAMI</name>
<comment type="caution">
    <text evidence="4">The sequence shown here is derived from an EMBL/GenBank/DDBJ whole genome shotgun (WGS) entry which is preliminary data.</text>
</comment>
<accession>A0ABD1TMU2</accession>
<dbReference type="EMBL" id="JBFOLJ010000008">
    <property type="protein sequence ID" value="KAL2514045.1"/>
    <property type="molecule type" value="Genomic_DNA"/>
</dbReference>
<evidence type="ECO:0000256" key="2">
    <source>
        <dbReference type="ARBA" id="ARBA00022917"/>
    </source>
</evidence>
<dbReference type="PANTHER" id="PTHR23253">
    <property type="entry name" value="EUKARYOTIC TRANSLATION INITIATION FACTOR 4 GAMMA"/>
    <property type="match status" value="1"/>
</dbReference>
<sequence>METAEQKVEESLGCCFDDARVAGDLVTPTSIPDYANPESSDSVIGVSAQYDGTCTLDASLSVPDSIDTKETTVTNSATSDHEFAPISIPSPSAGVLKLKNEDTENNSSGLLSPSLSGFKEKALSEPVNKRAVTTTKKRRKDLLRKAEAGPEEKKENVTSAESTEKTASKSAKQTSTDVTQNNVMSNVKSAQSKVEPDDWEDAVDISTPKLETPKNENEVIGANGNGLTTKKYSRDFLLKFAAQCTHLPEGFEVPSDIDGAFLVSMFYVSHTLVLDEILTGQLGDLDQIVVEMAWEMMTNGINYRGSYVSARGYTDGYWLFR</sequence>
<keyword evidence="2" id="KW-0648">Protein biosynthesis</keyword>
<evidence type="ECO:0000313" key="4">
    <source>
        <dbReference type="EMBL" id="KAL2514045.1"/>
    </source>
</evidence>
<reference evidence="5" key="1">
    <citation type="submission" date="2024-07" db="EMBL/GenBank/DDBJ databases">
        <title>Two chromosome-level genome assemblies of Korean endemic species Abeliophyllum distichum and Forsythia ovata (Oleaceae).</title>
        <authorList>
            <person name="Jang H."/>
        </authorList>
    </citation>
    <scope>NUCLEOTIDE SEQUENCE [LARGE SCALE GENOMIC DNA]</scope>
</reference>
<proteinExistence type="predicted"/>
<dbReference type="AlphaFoldDB" id="A0ABD1TMU2"/>
<feature type="region of interest" description="Disordered" evidence="3">
    <location>
        <begin position="121"/>
        <end position="199"/>
    </location>
</feature>
<feature type="compositionally biased region" description="Basic and acidic residues" evidence="3">
    <location>
        <begin position="143"/>
        <end position="167"/>
    </location>
</feature>
<keyword evidence="1" id="KW-0396">Initiation factor</keyword>
<feature type="compositionally biased region" description="Polar residues" evidence="3">
    <location>
        <begin position="168"/>
        <end position="192"/>
    </location>
</feature>
<dbReference type="PANTHER" id="PTHR23253:SF9">
    <property type="entry name" value="EUKARYOTIC TRANSLATION INITIATION FACTOR 4 GAMMA 2"/>
    <property type="match status" value="1"/>
</dbReference>
<protein>
    <submittedName>
        <fullName evidence="4">Eukaryotic translation initiation factor 4G-like</fullName>
    </submittedName>
</protein>
<evidence type="ECO:0000256" key="3">
    <source>
        <dbReference type="SAM" id="MobiDB-lite"/>
    </source>
</evidence>
<evidence type="ECO:0000313" key="5">
    <source>
        <dbReference type="Proteomes" id="UP001604277"/>
    </source>
</evidence>